<dbReference type="Proteomes" id="UP000054018">
    <property type="component" value="Unassembled WGS sequence"/>
</dbReference>
<dbReference type="AlphaFoldDB" id="A0A0D0A542"/>
<protein>
    <recommendedName>
        <fullName evidence="1">GST N-terminal domain-containing protein</fullName>
    </recommendedName>
</protein>
<name>A0A0D0A542_9AGAM</name>
<dbReference type="InterPro" id="IPR036249">
    <property type="entry name" value="Thioredoxin-like_sf"/>
</dbReference>
<evidence type="ECO:0000259" key="1">
    <source>
        <dbReference type="PROSITE" id="PS50404"/>
    </source>
</evidence>
<dbReference type="GO" id="GO:0005737">
    <property type="term" value="C:cytoplasm"/>
    <property type="evidence" value="ECO:0007669"/>
    <property type="project" value="TreeGrafter"/>
</dbReference>
<dbReference type="SUPFAM" id="SSF47616">
    <property type="entry name" value="GST C-terminal domain-like"/>
    <property type="match status" value="1"/>
</dbReference>
<sequence length="207" mass="22861">MTLIGKMYGNIAQPQTKVILSAAALSNLKIELLSFEYGVTNQSPEFTQKFPLAKVPAFESLDGFKLTEGAAIARYVSSLVPDAGLLGRSREESALVDQWVHFAEFEIHMDASMIYAGAGLKLLPGYNADLHKWHEERVVRSLSDSITLADIFLATAIQRIGQTTCGAAEREQVYPHVFAHHAKVTSDARIKDVFGESGFIEERLVYN</sequence>
<reference evidence="2 3" key="1">
    <citation type="submission" date="2014-04" db="EMBL/GenBank/DDBJ databases">
        <authorList>
            <consortium name="DOE Joint Genome Institute"/>
            <person name="Kuo A."/>
            <person name="Kohler A."/>
            <person name="Costa M.D."/>
            <person name="Nagy L.G."/>
            <person name="Floudas D."/>
            <person name="Copeland A."/>
            <person name="Barry K.W."/>
            <person name="Cichocki N."/>
            <person name="Veneault-Fourrey C."/>
            <person name="LaButti K."/>
            <person name="Lindquist E.A."/>
            <person name="Lipzen A."/>
            <person name="Lundell T."/>
            <person name="Morin E."/>
            <person name="Murat C."/>
            <person name="Sun H."/>
            <person name="Tunlid A."/>
            <person name="Henrissat B."/>
            <person name="Grigoriev I.V."/>
            <person name="Hibbett D.S."/>
            <person name="Martin F."/>
            <person name="Nordberg H.P."/>
            <person name="Cantor M.N."/>
            <person name="Hua S.X."/>
        </authorList>
    </citation>
    <scope>NUCLEOTIDE SEQUENCE [LARGE SCALE GENOMIC DNA]</scope>
    <source>
        <strain evidence="2 3">441</strain>
    </source>
</reference>
<proteinExistence type="predicted"/>
<dbReference type="STRING" id="765257.A0A0D0A542"/>
<feature type="domain" description="GST N-terminal" evidence="1">
    <location>
        <begin position="3"/>
        <end position="84"/>
    </location>
</feature>
<dbReference type="OrthoDB" id="249703at2759"/>
<reference evidence="3" key="2">
    <citation type="submission" date="2015-01" db="EMBL/GenBank/DDBJ databases">
        <title>Evolutionary Origins and Diversification of the Mycorrhizal Mutualists.</title>
        <authorList>
            <consortium name="DOE Joint Genome Institute"/>
            <consortium name="Mycorrhizal Genomics Consortium"/>
            <person name="Kohler A."/>
            <person name="Kuo A."/>
            <person name="Nagy L.G."/>
            <person name="Floudas D."/>
            <person name="Copeland A."/>
            <person name="Barry K.W."/>
            <person name="Cichocki N."/>
            <person name="Veneault-Fourrey C."/>
            <person name="LaButti K."/>
            <person name="Lindquist E.A."/>
            <person name="Lipzen A."/>
            <person name="Lundell T."/>
            <person name="Morin E."/>
            <person name="Murat C."/>
            <person name="Riley R."/>
            <person name="Ohm R."/>
            <person name="Sun H."/>
            <person name="Tunlid A."/>
            <person name="Henrissat B."/>
            <person name="Grigoriev I.V."/>
            <person name="Hibbett D.S."/>
            <person name="Martin F."/>
        </authorList>
    </citation>
    <scope>NUCLEOTIDE SEQUENCE [LARGE SCALE GENOMIC DNA]</scope>
    <source>
        <strain evidence="3">441</strain>
    </source>
</reference>
<dbReference type="FunFam" id="3.40.30.10:FF:000142">
    <property type="entry name" value="Elongation factor 1 gamma"/>
    <property type="match status" value="1"/>
</dbReference>
<dbReference type="InterPro" id="IPR050802">
    <property type="entry name" value="EF-GSTs"/>
</dbReference>
<evidence type="ECO:0000313" key="3">
    <source>
        <dbReference type="Proteomes" id="UP000054018"/>
    </source>
</evidence>
<dbReference type="InterPro" id="IPR004045">
    <property type="entry name" value="Glutathione_S-Trfase_N"/>
</dbReference>
<keyword evidence="3" id="KW-1185">Reference proteome</keyword>
<dbReference type="EMBL" id="KN833697">
    <property type="protein sequence ID" value="KIK27168.1"/>
    <property type="molecule type" value="Genomic_DNA"/>
</dbReference>
<organism evidence="2 3">
    <name type="scientific">Pisolithus microcarpus 441</name>
    <dbReference type="NCBI Taxonomy" id="765257"/>
    <lineage>
        <taxon>Eukaryota</taxon>
        <taxon>Fungi</taxon>
        <taxon>Dikarya</taxon>
        <taxon>Basidiomycota</taxon>
        <taxon>Agaricomycotina</taxon>
        <taxon>Agaricomycetes</taxon>
        <taxon>Agaricomycetidae</taxon>
        <taxon>Boletales</taxon>
        <taxon>Sclerodermatineae</taxon>
        <taxon>Pisolithaceae</taxon>
        <taxon>Pisolithus</taxon>
    </lineage>
</organism>
<dbReference type="InterPro" id="IPR036282">
    <property type="entry name" value="Glutathione-S-Trfase_C_sf"/>
</dbReference>
<gene>
    <name evidence="2" type="ORF">PISMIDRAFT_200687</name>
</gene>
<dbReference type="PROSITE" id="PS50404">
    <property type="entry name" value="GST_NTER"/>
    <property type="match status" value="1"/>
</dbReference>
<dbReference type="CDD" id="cd03044">
    <property type="entry name" value="GST_N_EF1Bgamma"/>
    <property type="match status" value="1"/>
</dbReference>
<dbReference type="PANTHER" id="PTHR43986:SF1">
    <property type="entry name" value="ELONGATION FACTOR 1-GAMMA"/>
    <property type="match status" value="1"/>
</dbReference>
<evidence type="ECO:0000313" key="2">
    <source>
        <dbReference type="EMBL" id="KIK27168.1"/>
    </source>
</evidence>
<dbReference type="GO" id="GO:0006414">
    <property type="term" value="P:translational elongation"/>
    <property type="evidence" value="ECO:0007669"/>
    <property type="project" value="TreeGrafter"/>
</dbReference>
<dbReference type="Gene3D" id="1.20.1050.10">
    <property type="match status" value="1"/>
</dbReference>
<dbReference type="HOGENOM" id="CLU_011226_3_2_1"/>
<dbReference type="GO" id="GO:0005634">
    <property type="term" value="C:nucleus"/>
    <property type="evidence" value="ECO:0007669"/>
    <property type="project" value="TreeGrafter"/>
</dbReference>
<dbReference type="Gene3D" id="3.40.30.10">
    <property type="entry name" value="Glutaredoxin"/>
    <property type="match status" value="1"/>
</dbReference>
<dbReference type="PANTHER" id="PTHR43986">
    <property type="entry name" value="ELONGATION FACTOR 1-GAMMA"/>
    <property type="match status" value="1"/>
</dbReference>
<accession>A0A0D0A542</accession>
<dbReference type="Pfam" id="PF02798">
    <property type="entry name" value="GST_N"/>
    <property type="match status" value="1"/>
</dbReference>
<dbReference type="SUPFAM" id="SSF52833">
    <property type="entry name" value="Thioredoxin-like"/>
    <property type="match status" value="1"/>
</dbReference>